<feature type="transmembrane region" description="Helical" evidence="5">
    <location>
        <begin position="251"/>
        <end position="273"/>
    </location>
</feature>
<dbReference type="PANTHER" id="PTHR42798">
    <property type="entry name" value="LIPOPROTEIN-RELEASING SYSTEM ATP-BINDING PROTEIN LOLD"/>
    <property type="match status" value="1"/>
</dbReference>
<dbReference type="PROSITE" id="PS50893">
    <property type="entry name" value="ABC_TRANSPORTER_2"/>
    <property type="match status" value="1"/>
</dbReference>
<evidence type="ECO:0000256" key="5">
    <source>
        <dbReference type="SAM" id="Phobius"/>
    </source>
</evidence>
<dbReference type="GO" id="GO:0016887">
    <property type="term" value="F:ATP hydrolysis activity"/>
    <property type="evidence" value="ECO:0007669"/>
    <property type="project" value="InterPro"/>
</dbReference>
<dbReference type="CDD" id="cd03255">
    <property type="entry name" value="ABC_MJ0796_LolCDE_FtsE"/>
    <property type="match status" value="1"/>
</dbReference>
<feature type="transmembrane region" description="Helical" evidence="5">
    <location>
        <begin position="569"/>
        <end position="590"/>
    </location>
</feature>
<dbReference type="OrthoDB" id="2079174at2"/>
<feature type="transmembrane region" description="Helical" evidence="5">
    <location>
        <begin position="527"/>
        <end position="548"/>
    </location>
</feature>
<gene>
    <name evidence="7" type="ORF">PBAT_17805</name>
</gene>
<dbReference type="Pfam" id="PF00005">
    <property type="entry name" value="ABC_tran"/>
    <property type="match status" value="1"/>
</dbReference>
<dbReference type="PROSITE" id="PS00211">
    <property type="entry name" value="ABC_TRANSPORTER_1"/>
    <property type="match status" value="1"/>
</dbReference>
<dbReference type="PANTHER" id="PTHR42798:SF4">
    <property type="entry name" value="ABC TRANSPORTER DOMAIN-CONTAINING PROTEIN"/>
    <property type="match status" value="1"/>
</dbReference>
<dbReference type="InterPro" id="IPR017911">
    <property type="entry name" value="MacB-like_ATP-bd"/>
</dbReference>
<dbReference type="InterPro" id="IPR003593">
    <property type="entry name" value="AAA+_ATPase"/>
</dbReference>
<evidence type="ECO:0000256" key="4">
    <source>
        <dbReference type="ARBA" id="ARBA00022840"/>
    </source>
</evidence>
<feature type="transmembrane region" description="Helical" evidence="5">
    <location>
        <begin position="610"/>
        <end position="634"/>
    </location>
</feature>
<keyword evidence="2" id="KW-0813">Transport</keyword>
<comment type="similarity">
    <text evidence="1">Belongs to the ABC transporter superfamily.</text>
</comment>
<keyword evidence="5" id="KW-1133">Transmembrane helix</keyword>
<keyword evidence="3" id="KW-0547">Nucleotide-binding</keyword>
<dbReference type="SMART" id="SM00382">
    <property type="entry name" value="AAA"/>
    <property type="match status" value="1"/>
</dbReference>
<dbReference type="EMBL" id="LVJI01000027">
    <property type="protein sequence ID" value="OAB43519.1"/>
    <property type="molecule type" value="Genomic_DNA"/>
</dbReference>
<reference evidence="7 8" key="1">
    <citation type="submission" date="2016-03" db="EMBL/GenBank/DDBJ databases">
        <title>Draft genome sequence of Paenibacillus antarcticus CECT 5836.</title>
        <authorList>
            <person name="Shin S.-K."/>
            <person name="Yi H."/>
        </authorList>
    </citation>
    <scope>NUCLEOTIDE SEQUENCE [LARGE SCALE GENOMIC DNA]</scope>
    <source>
        <strain evidence="7 8">CECT 5836</strain>
    </source>
</reference>
<dbReference type="InterPro" id="IPR027417">
    <property type="entry name" value="P-loop_NTPase"/>
</dbReference>
<evidence type="ECO:0000259" key="6">
    <source>
        <dbReference type="PROSITE" id="PS50893"/>
    </source>
</evidence>
<dbReference type="Proteomes" id="UP000077355">
    <property type="component" value="Unassembled WGS sequence"/>
</dbReference>
<proteinExistence type="inferred from homology"/>
<evidence type="ECO:0000256" key="1">
    <source>
        <dbReference type="ARBA" id="ARBA00005417"/>
    </source>
</evidence>
<dbReference type="GO" id="GO:0005524">
    <property type="term" value="F:ATP binding"/>
    <property type="evidence" value="ECO:0007669"/>
    <property type="project" value="UniProtKB-KW"/>
</dbReference>
<dbReference type="Gene3D" id="3.40.50.300">
    <property type="entry name" value="P-loop containing nucleotide triphosphate hydrolases"/>
    <property type="match status" value="1"/>
</dbReference>
<accession>A0A168LKM2</accession>
<keyword evidence="5" id="KW-0812">Transmembrane</keyword>
<name>A0A168LKM2_9BACL</name>
<evidence type="ECO:0000256" key="3">
    <source>
        <dbReference type="ARBA" id="ARBA00022741"/>
    </source>
</evidence>
<sequence>MFEIKNVSKQYNGEFALNDISFKMGKGLNFIIGASGSGKTTLLKIISGMEQDFDGEAYYCGKSIKELTSNEKGYYYNNIFGFIWQDFNLLEDLSVLENVLLPQYLKNNQNQKYAATLLTDLKIFDLAHQKVKYLSGGQKQRVAIARELMKNPQVIIADEPTSALDEKTAKTTMDILRDISKKRTVIVVTHDTNLIDNQSKIIHLDKGELIATPQEIVTTTENLKYDKSHRLSIKNAFALTKSNVRRKFGRFSVSTLALMVAGILCLTTVSGAIGGSSQGEFDKLIDTYGEGLKDITVVGSFTSAKGTEGNTEEKPSADVTQDIGGLYDKYVGDERVDFTAFSQAVDDIKVTVSGKEYQIQKTGSVPTINKLVAGNMPTGKNNEIVVPESFVKTLGISNEQLIGKEIDFNGSVYNWDTGEPVLKDVSLTATIVGVADTTAYDEVEGKVIEYSVDDSFFFSKSALDDLRGQAEIKNKPMDFLIRAKTPADMISIKDELNENGIVPLGRFELVEDIVRLNKQTTEQSGTASVLIGILSIVMVIAIFLITGFMRKREFAIYKVSGFHNAHLSLLNLTEMITQTITAILLMLVTSPLIDLATKGLFGVNILTTKMLLTGVLLIALLAIVAYFTTAIAIIKTNTTKALKTGDR</sequence>
<dbReference type="InterPro" id="IPR017871">
    <property type="entry name" value="ABC_transporter-like_CS"/>
</dbReference>
<dbReference type="AlphaFoldDB" id="A0A168LKM2"/>
<feature type="domain" description="ABC transporter" evidence="6">
    <location>
        <begin position="2"/>
        <end position="231"/>
    </location>
</feature>
<evidence type="ECO:0000313" key="7">
    <source>
        <dbReference type="EMBL" id="OAB43519.1"/>
    </source>
</evidence>
<comment type="caution">
    <text evidence="7">The sequence shown here is derived from an EMBL/GenBank/DDBJ whole genome shotgun (WGS) entry which is preliminary data.</text>
</comment>
<dbReference type="RefSeq" id="WP_068651446.1">
    <property type="nucleotide sequence ID" value="NZ_CP043611.1"/>
</dbReference>
<keyword evidence="8" id="KW-1185">Reference proteome</keyword>
<organism evidence="7 8">
    <name type="scientific">Paenibacillus antarcticus</name>
    <dbReference type="NCBI Taxonomy" id="253703"/>
    <lineage>
        <taxon>Bacteria</taxon>
        <taxon>Bacillati</taxon>
        <taxon>Bacillota</taxon>
        <taxon>Bacilli</taxon>
        <taxon>Bacillales</taxon>
        <taxon>Paenibacillaceae</taxon>
        <taxon>Paenibacillus</taxon>
    </lineage>
</organism>
<protein>
    <submittedName>
        <fullName evidence="7">ABC transporter</fullName>
    </submittedName>
</protein>
<evidence type="ECO:0000313" key="8">
    <source>
        <dbReference type="Proteomes" id="UP000077355"/>
    </source>
</evidence>
<dbReference type="InterPro" id="IPR003439">
    <property type="entry name" value="ABC_transporter-like_ATP-bd"/>
</dbReference>
<evidence type="ECO:0000256" key="2">
    <source>
        <dbReference type="ARBA" id="ARBA00022448"/>
    </source>
</evidence>
<dbReference type="SUPFAM" id="SSF52540">
    <property type="entry name" value="P-loop containing nucleoside triphosphate hydrolases"/>
    <property type="match status" value="1"/>
</dbReference>
<keyword evidence="5" id="KW-0472">Membrane</keyword>
<keyword evidence="4" id="KW-0067">ATP-binding</keyword>